<keyword evidence="2" id="KW-0067">ATP-binding</keyword>
<proteinExistence type="predicted"/>
<keyword evidence="2" id="KW-0547">Nucleotide-binding</keyword>
<dbReference type="RefSeq" id="WP_337093089.1">
    <property type="nucleotide sequence ID" value="NZ_JAPYKO010000005.1"/>
</dbReference>
<dbReference type="PANTHER" id="PTHR34301:SF8">
    <property type="entry name" value="ATPASE DOMAIN-CONTAINING PROTEIN"/>
    <property type="match status" value="1"/>
</dbReference>
<dbReference type="Pfam" id="PF13191">
    <property type="entry name" value="AAA_16"/>
    <property type="match status" value="1"/>
</dbReference>
<feature type="domain" description="Orc1-like AAA ATPase" evidence="1">
    <location>
        <begin position="2"/>
        <end position="184"/>
    </location>
</feature>
<organism evidence="2 3">
    <name type="scientific">Mesorhizobium argentiipisi</name>
    <dbReference type="NCBI Taxonomy" id="3015175"/>
    <lineage>
        <taxon>Bacteria</taxon>
        <taxon>Pseudomonadati</taxon>
        <taxon>Pseudomonadota</taxon>
        <taxon>Alphaproteobacteria</taxon>
        <taxon>Hyphomicrobiales</taxon>
        <taxon>Phyllobacteriaceae</taxon>
        <taxon>Mesorhizobium</taxon>
    </lineage>
</organism>
<name>A0ABU8KBW7_9HYPH</name>
<evidence type="ECO:0000259" key="1">
    <source>
        <dbReference type="Pfam" id="PF13191"/>
    </source>
</evidence>
<gene>
    <name evidence="2" type="ORF">O7A05_10870</name>
</gene>
<dbReference type="InterPro" id="IPR027417">
    <property type="entry name" value="P-loop_NTPase"/>
</dbReference>
<keyword evidence="3" id="KW-1185">Reference proteome</keyword>
<evidence type="ECO:0000313" key="2">
    <source>
        <dbReference type="EMBL" id="MEI9402656.1"/>
    </source>
</evidence>
<accession>A0ABU8KBW7</accession>
<comment type="caution">
    <text evidence="2">The sequence shown here is derived from an EMBL/GenBank/DDBJ whole genome shotgun (WGS) entry which is preliminary data.</text>
</comment>
<dbReference type="SUPFAM" id="SSF52540">
    <property type="entry name" value="P-loop containing nucleoside triphosphate hydrolases"/>
    <property type="match status" value="1"/>
</dbReference>
<dbReference type="Proteomes" id="UP001366503">
    <property type="component" value="Unassembled WGS sequence"/>
</dbReference>
<protein>
    <submittedName>
        <fullName evidence="2">ATP-binding protein</fullName>
    </submittedName>
</protein>
<dbReference type="EMBL" id="JAPYKO010000005">
    <property type="protein sequence ID" value="MEI9402656.1"/>
    <property type="molecule type" value="Genomic_DNA"/>
</dbReference>
<dbReference type="PANTHER" id="PTHR34301">
    <property type="entry name" value="DNA-BINDING PROTEIN-RELATED"/>
    <property type="match status" value="1"/>
</dbReference>
<evidence type="ECO:0000313" key="3">
    <source>
        <dbReference type="Proteomes" id="UP001366503"/>
    </source>
</evidence>
<dbReference type="GO" id="GO:0005524">
    <property type="term" value="F:ATP binding"/>
    <property type="evidence" value="ECO:0007669"/>
    <property type="project" value="UniProtKB-KW"/>
</dbReference>
<dbReference type="InterPro" id="IPR041664">
    <property type="entry name" value="AAA_16"/>
</dbReference>
<reference evidence="2 3" key="1">
    <citation type="submission" date="2022-12" db="EMBL/GenBank/DDBJ databases">
        <authorList>
            <person name="Muema E."/>
        </authorList>
    </citation>
    <scope>NUCLEOTIDE SEQUENCE [LARGE SCALE GENOMIC DNA]</scope>
    <source>
        <strain evidence="3">1330</strain>
    </source>
</reference>
<sequence>MAGRDDIIERAAVALDRIRAGRSARSVVLYGLRGVGKTVLLNRIRLDAETRGIASVRIEAPEERSLPALLAPALRAALFRLRRIDAAKAGLGRAMKALAGFAGALKIKYADIEVGLNIDPEHGLADSGDLDTDLADLIAAVAEAAAERATAVVLFADELQYVPEDQLAALIMALHSANQAQLPITMVAAGLPQLLGSMGRAKSYAERLFEFIAIDRLDADAARDALRLPAQREGVEFSDEAVGIILDKSSGYPYFLQEWGKHSWNVADASPIDGDDARRATDEALADLDASFFRVRFDRLTPAEKGYMRAMAELGPGPHRSGDVAAQLGRQVTTVAPIRNALIAKGMLYSPAHGDTAFTVPLFDSFMRRIMPSP</sequence>
<dbReference type="Gene3D" id="3.40.50.300">
    <property type="entry name" value="P-loop containing nucleotide triphosphate hydrolases"/>
    <property type="match status" value="1"/>
</dbReference>